<dbReference type="SMART" id="SM01169">
    <property type="entry name" value="DUF1943"/>
    <property type="match status" value="1"/>
</dbReference>
<dbReference type="Gene3D" id="2.30.230.10">
    <property type="entry name" value="Lipovitellin, beta-sheet shell regions, chain A"/>
    <property type="match status" value="1"/>
</dbReference>
<dbReference type="InterPro" id="IPR015255">
    <property type="entry name" value="Vitellinogen_open_b-sht"/>
</dbReference>
<feature type="compositionally biased region" description="Polar residues" evidence="6">
    <location>
        <begin position="736"/>
        <end position="745"/>
    </location>
</feature>
<evidence type="ECO:0000256" key="1">
    <source>
        <dbReference type="ARBA" id="ARBA00022729"/>
    </source>
</evidence>
<dbReference type="SUPFAM" id="SSF48431">
    <property type="entry name" value="Lipovitellin-phosvitin complex, superhelical domain"/>
    <property type="match status" value="1"/>
</dbReference>
<feature type="domain" description="Vitellogenin" evidence="7">
    <location>
        <begin position="5"/>
        <end position="669"/>
    </location>
</feature>
<dbReference type="SUPFAM" id="SSF56968">
    <property type="entry name" value="Lipovitellin-phosvitin complex, beta-sheet shell regions"/>
    <property type="match status" value="3"/>
</dbReference>
<dbReference type="EMBL" id="JARQWQ010000054">
    <property type="protein sequence ID" value="KAK2556695.1"/>
    <property type="molecule type" value="Genomic_DNA"/>
</dbReference>
<reference evidence="9" key="2">
    <citation type="journal article" date="2023" name="Science">
        <title>Genomic signatures of disease resistance in endangered staghorn corals.</title>
        <authorList>
            <person name="Vollmer S.V."/>
            <person name="Selwyn J.D."/>
            <person name="Despard B.A."/>
            <person name="Roesel C.L."/>
        </authorList>
    </citation>
    <scope>NUCLEOTIDE SEQUENCE</scope>
    <source>
        <strain evidence="9">K2</strain>
    </source>
</reference>
<gene>
    <name evidence="9" type="ORF">P5673_021248</name>
</gene>
<dbReference type="GO" id="GO:0045735">
    <property type="term" value="F:nutrient reservoir activity"/>
    <property type="evidence" value="ECO:0007669"/>
    <property type="project" value="UniProtKB-KW"/>
</dbReference>
<evidence type="ECO:0000256" key="5">
    <source>
        <dbReference type="PROSITE-ProRule" id="PRU00557"/>
    </source>
</evidence>
<evidence type="ECO:0000259" key="8">
    <source>
        <dbReference type="PROSITE" id="PS51233"/>
    </source>
</evidence>
<accession>A0AAD9Q8L5</accession>
<dbReference type="SMART" id="SM00216">
    <property type="entry name" value="VWD"/>
    <property type="match status" value="1"/>
</dbReference>
<keyword evidence="2" id="KW-0758">Storage protein</keyword>
<feature type="disulfide bond" evidence="5">
    <location>
        <begin position="201"/>
        <end position="204"/>
    </location>
</feature>
<dbReference type="InterPro" id="IPR015816">
    <property type="entry name" value="Vitellinogen_b-sht_N"/>
</dbReference>
<keyword evidence="3 5" id="KW-1015">Disulfide bond</keyword>
<proteinExistence type="predicted"/>
<dbReference type="Pfam" id="PF09172">
    <property type="entry name" value="Vit_open_b-sht"/>
    <property type="match status" value="1"/>
</dbReference>
<sequence>MHLGYKVGQRYTHSYECDVTKAMPGSSTKTVGLQLKCDAHVDVITKTEMQVTLANIQVNPVQGTRTNPTQQKDNLKQNVLQAMQQQLLHPVKFFIKASDGSINKLRVHPKDTDWSLNVKRGLVNLFQISGPLDQQYFIQPEVRKSLFVVKKASTAVGECQVAYTIRRRTNAGVLELTKVINYNKCQHRAEFKQVNYLGEACQECQQSLGYSPYHRAVGQIDHTLTGSKDKGYTINRAEAYEDHVITPLSRAAGQFTARARQTLKFLKNTAAGAPSTELTETVRMTFSAENPEAFSKYEKQQQQKIVKARECIQEMFKAAKDIAGPNVGEKFAATVYALRRCTKETLKTLVDEMVKRKDRRERKLFLDAASFVGTCQAFEVLKENAQLFKTSELSRLFLGLAATPEPRACHIKALRDLCNHKAVTADQSCHRQCLLSSGAVLNKISRRPSFQQNPKDVSEYDNSLKEMRSRLNRENAKSDEKRMYIQALGNAGSCQVQDDLQNILKNKEQPLFVRVECVWALRRITRQTRGKAKAYPCLISIFADPEESPELRMAIFVQILNTGPNFPTLQALASIVRREVSIGHKGPQSNQLASFVFSHLFALAYNNNILTKRRAMQARLVLRLMPEMKFGLSYSKGVRMAFNSEKYQSGIEIEANKLDLPDSGLPRNLNARLRFNILGYRLNALEFGARIENMDDIVDYIASKIRKRSKRSLWGSIASIFNPEEMDDSDGYSPTVDGNKSSQGSPIPISSDKEIKQRRMSAFVKFFGNEMTFLEVRQKDVDQLAQDLSDLLVGPKTKLEYPEQGIVITRDGVKIERTLQKAFLGYHARHMIPTLAGIMLDMEFRAGTSAIARTVANFGVTSSSWLTFWQYNKMTGNLRITPRVNTHAHALVGIHTPLVRVGIQMKLNIRSYFDKRANVVAEKGKQCSVKFNIPDRKWDVWTVKVDTEGFTQECNPDTLKTTDKAISMELNRDHITQLQRRCYGKDMFGVQYCVEGTFPDLTALRLQQVQVLPVIGQFDGRFTGEPAEDKPTDIEWLHKHPVISKLGTQEINGEINVLTASKAVTRKIPYKITYKRGHQRELLIKFDDLQVKGYEKAMMTLKVDSNGLKLNFGNEAGKKEPKYEITVSGQVENQGKCLRARAHWNMLPEQWKEFFYQWEPQIWNALQQFAWVRRVNQKKKQMEFQIQLKTATTADWELKAPNADVKRTNVRLPLRVERFASSYDDIMNFVFARCDVQGQNIRVFDHLQYVANIKAGCPYVLVQEHNTDRPSRIMMNGKGQKTLRILISKSKERVEIKANDDHPIVLIDGQLCTKQDCQTKLQEVTVHTAQMPGGKNQVDLHTKFGLCARINGGQISVYASPLLQGHVRGLCGDANGEQWNEFRDRNDKIQDRQTFVKSWQQKC</sequence>
<reference evidence="9" key="1">
    <citation type="journal article" date="2023" name="G3 (Bethesda)">
        <title>Whole genome assembly and annotation of the endangered Caribbean coral Acropora cervicornis.</title>
        <authorList>
            <person name="Selwyn J.D."/>
            <person name="Vollmer S.V."/>
        </authorList>
    </citation>
    <scope>NUCLEOTIDE SEQUENCE</scope>
    <source>
        <strain evidence="9">K2</strain>
    </source>
</reference>
<dbReference type="InterPro" id="IPR001747">
    <property type="entry name" value="Vitellogenin_N"/>
</dbReference>
<dbReference type="Proteomes" id="UP001249851">
    <property type="component" value="Unassembled WGS sequence"/>
</dbReference>
<feature type="disulfide bond" evidence="5">
    <location>
        <begin position="159"/>
        <end position="185"/>
    </location>
</feature>
<keyword evidence="1" id="KW-0732">Signal</keyword>
<dbReference type="InterPro" id="IPR015817">
    <property type="entry name" value="Vitellinogen_open_b-sht_sub1"/>
</dbReference>
<dbReference type="InterPro" id="IPR001846">
    <property type="entry name" value="VWF_type-D"/>
</dbReference>
<dbReference type="Gene3D" id="2.20.50.20">
    <property type="entry name" value="Lipovitellin. Chain A, domain 3"/>
    <property type="match status" value="1"/>
</dbReference>
<feature type="domain" description="VWFD" evidence="8">
    <location>
        <begin position="1232"/>
        <end position="1403"/>
    </location>
</feature>
<comment type="caution">
    <text evidence="5">Lacks conserved residue(s) required for the propagation of feature annotation.</text>
</comment>
<dbReference type="InterPro" id="IPR037088">
    <property type="entry name" value="Vitellinogen_b-sht_shell_sf"/>
</dbReference>
<evidence type="ECO:0000256" key="6">
    <source>
        <dbReference type="SAM" id="MobiDB-lite"/>
    </source>
</evidence>
<evidence type="ECO:0000256" key="2">
    <source>
        <dbReference type="ARBA" id="ARBA00022761"/>
    </source>
</evidence>
<protein>
    <submittedName>
        <fullName evidence="9">Vitellogenin-1</fullName>
    </submittedName>
</protein>
<evidence type="ECO:0000256" key="3">
    <source>
        <dbReference type="ARBA" id="ARBA00023157"/>
    </source>
</evidence>
<comment type="caution">
    <text evidence="9">The sequence shown here is derived from an EMBL/GenBank/DDBJ whole genome shotgun (WGS) entry which is preliminary data.</text>
</comment>
<keyword evidence="4" id="KW-0325">Glycoprotein</keyword>
<feature type="region of interest" description="Disordered" evidence="6">
    <location>
        <begin position="725"/>
        <end position="751"/>
    </location>
</feature>
<dbReference type="SMART" id="SM00638">
    <property type="entry name" value="LPD_N"/>
    <property type="match status" value="1"/>
</dbReference>
<evidence type="ECO:0000313" key="9">
    <source>
        <dbReference type="EMBL" id="KAK2556695.1"/>
    </source>
</evidence>
<dbReference type="PROSITE" id="PS51211">
    <property type="entry name" value="VITELLOGENIN"/>
    <property type="match status" value="1"/>
</dbReference>
<dbReference type="Gene3D" id="1.25.10.20">
    <property type="entry name" value="Vitellinogen, superhelical"/>
    <property type="match status" value="1"/>
</dbReference>
<dbReference type="InterPro" id="IPR050733">
    <property type="entry name" value="Vitellogenin/Apolipophorin"/>
</dbReference>
<dbReference type="Gene3D" id="2.20.90.10">
    <property type="entry name" value="Vitellinogen, beta-sheet shell domain"/>
    <property type="match status" value="1"/>
</dbReference>
<dbReference type="Pfam" id="PF00094">
    <property type="entry name" value="VWD"/>
    <property type="match status" value="1"/>
</dbReference>
<dbReference type="PANTHER" id="PTHR23345">
    <property type="entry name" value="VITELLOGENIN-RELATED"/>
    <property type="match status" value="1"/>
</dbReference>
<dbReference type="Pfam" id="PF01347">
    <property type="entry name" value="Vitellogenin_N"/>
    <property type="match status" value="1"/>
</dbReference>
<dbReference type="PROSITE" id="PS51233">
    <property type="entry name" value="VWFD"/>
    <property type="match status" value="1"/>
</dbReference>
<dbReference type="InterPro" id="IPR015819">
    <property type="entry name" value="Lipid_transp_b-sht_shell"/>
</dbReference>
<dbReference type="InterPro" id="IPR011030">
    <property type="entry name" value="Lipovitellin_superhlx_dom"/>
</dbReference>
<dbReference type="PANTHER" id="PTHR23345:SF15">
    <property type="entry name" value="VITELLOGENIN 1-RELATED"/>
    <property type="match status" value="1"/>
</dbReference>
<name>A0AAD9Q8L5_ACRCE</name>
<dbReference type="GO" id="GO:0005319">
    <property type="term" value="F:lipid transporter activity"/>
    <property type="evidence" value="ECO:0007669"/>
    <property type="project" value="InterPro"/>
</dbReference>
<evidence type="ECO:0000313" key="10">
    <source>
        <dbReference type="Proteomes" id="UP001249851"/>
    </source>
</evidence>
<evidence type="ECO:0000259" key="7">
    <source>
        <dbReference type="PROSITE" id="PS51211"/>
    </source>
</evidence>
<dbReference type="Gene3D" id="2.20.80.10">
    <property type="entry name" value="Lipovitellin-phosvitin complex, chain A, domain 4"/>
    <property type="match status" value="1"/>
</dbReference>
<organism evidence="9 10">
    <name type="scientific">Acropora cervicornis</name>
    <name type="common">Staghorn coral</name>
    <dbReference type="NCBI Taxonomy" id="6130"/>
    <lineage>
        <taxon>Eukaryota</taxon>
        <taxon>Metazoa</taxon>
        <taxon>Cnidaria</taxon>
        <taxon>Anthozoa</taxon>
        <taxon>Hexacorallia</taxon>
        <taxon>Scleractinia</taxon>
        <taxon>Astrocoeniina</taxon>
        <taxon>Acroporidae</taxon>
        <taxon>Acropora</taxon>
    </lineage>
</organism>
<evidence type="ECO:0000256" key="4">
    <source>
        <dbReference type="ARBA" id="ARBA00023180"/>
    </source>
</evidence>
<keyword evidence="10" id="KW-1185">Reference proteome</keyword>